<evidence type="ECO:0000256" key="1">
    <source>
        <dbReference type="ARBA" id="ARBA00022574"/>
    </source>
</evidence>
<keyword evidence="6" id="KW-1185">Reference proteome</keyword>
<evidence type="ECO:0000256" key="2">
    <source>
        <dbReference type="ARBA" id="ARBA00022737"/>
    </source>
</evidence>
<dbReference type="InterPro" id="IPR036322">
    <property type="entry name" value="WD40_repeat_dom_sf"/>
</dbReference>
<evidence type="ECO:0000313" key="5">
    <source>
        <dbReference type="EMBL" id="QCD83708.1"/>
    </source>
</evidence>
<evidence type="ECO:0000256" key="3">
    <source>
        <dbReference type="PROSITE-ProRule" id="PRU00221"/>
    </source>
</evidence>
<dbReference type="Pfam" id="PF00400">
    <property type="entry name" value="WD40"/>
    <property type="match status" value="6"/>
</dbReference>
<dbReference type="InterPro" id="IPR053053">
    <property type="entry name" value="WD_repeat_protein"/>
</dbReference>
<reference evidence="5 6" key="1">
    <citation type="submission" date="2019-04" db="EMBL/GenBank/DDBJ databases">
        <title>An improved genome assembly and genetic linkage map for asparagus bean, Vigna unguiculata ssp. sesquipedialis.</title>
        <authorList>
            <person name="Xia Q."/>
            <person name="Zhang R."/>
            <person name="Dong Y."/>
        </authorList>
    </citation>
    <scope>NUCLEOTIDE SEQUENCE [LARGE SCALE GENOMIC DNA]</scope>
    <source>
        <tissue evidence="5">Leaf</tissue>
    </source>
</reference>
<dbReference type="SMART" id="SM00320">
    <property type="entry name" value="WD40"/>
    <property type="match status" value="7"/>
</dbReference>
<dbReference type="PROSITE" id="PS00678">
    <property type="entry name" value="WD_REPEATS_1"/>
    <property type="match status" value="1"/>
</dbReference>
<dbReference type="PROSITE" id="PS50294">
    <property type="entry name" value="WD_REPEATS_REGION"/>
    <property type="match status" value="1"/>
</dbReference>
<feature type="repeat" description="WD" evidence="3">
    <location>
        <begin position="401"/>
        <end position="431"/>
    </location>
</feature>
<keyword evidence="1 3" id="KW-0853">WD repeat</keyword>
<dbReference type="InterPro" id="IPR015943">
    <property type="entry name" value="WD40/YVTN_repeat-like_dom_sf"/>
</dbReference>
<dbReference type="CDD" id="cd00200">
    <property type="entry name" value="WD40"/>
    <property type="match status" value="1"/>
</dbReference>
<dbReference type="AlphaFoldDB" id="A0A4D6L5D0"/>
<dbReference type="InterPro" id="IPR019775">
    <property type="entry name" value="WD40_repeat_CS"/>
</dbReference>
<accession>A0A4D6L5D0</accession>
<evidence type="ECO:0000313" key="6">
    <source>
        <dbReference type="Proteomes" id="UP000501690"/>
    </source>
</evidence>
<dbReference type="PANTHER" id="PTHR44566">
    <property type="entry name" value="TRANSDUCIN/WD40 REPEAT-LIKE SUPERFAMILY PROTEIN"/>
    <property type="match status" value="1"/>
</dbReference>
<dbReference type="Proteomes" id="UP000501690">
    <property type="component" value="Linkage Group LG2"/>
</dbReference>
<keyword evidence="2" id="KW-0677">Repeat</keyword>
<dbReference type="InterPro" id="IPR001680">
    <property type="entry name" value="WD40_rpt"/>
</dbReference>
<dbReference type="PROSITE" id="PS50082">
    <property type="entry name" value="WD_REPEATS_2"/>
    <property type="match status" value="3"/>
</dbReference>
<dbReference type="PANTHER" id="PTHR44566:SF1">
    <property type="entry name" value="WD REPEAT-CONTAINING PROTEIN 25"/>
    <property type="match status" value="1"/>
</dbReference>
<name>A0A4D6L5D0_VIGUN</name>
<feature type="repeat" description="WD" evidence="3">
    <location>
        <begin position="121"/>
        <end position="163"/>
    </location>
</feature>
<dbReference type="Gene3D" id="2.130.10.10">
    <property type="entry name" value="YVTN repeat-like/Quinoprotein amine dehydrogenase"/>
    <property type="match status" value="2"/>
</dbReference>
<dbReference type="EMBL" id="CP039346">
    <property type="protein sequence ID" value="QCD83708.1"/>
    <property type="molecule type" value="Genomic_DNA"/>
</dbReference>
<dbReference type="SUPFAM" id="SSF50978">
    <property type="entry name" value="WD40 repeat-like"/>
    <property type="match status" value="1"/>
</dbReference>
<gene>
    <name evidence="5" type="ORF">DEO72_LG2g4055</name>
</gene>
<feature type="repeat" description="WD" evidence="3">
    <location>
        <begin position="207"/>
        <end position="249"/>
    </location>
</feature>
<sequence>MDLLWNAYSNVSDDEEQPKRQRLSFSSSNPPKRHLPSPSPPPLFHQTQSTIPGSYISKRQRALMGPTPAPLPDPVPVPSPFTLPGSISVTDVHHNILSLLKSKAKDHQSQNLISEKLSATLSGHTNAVNAIHWSSTHAHLLASAGMDHTICVWNVWSRNQKKACVLNFHNAAVKDVKWSQQGHFLLSCGYDCTSRLVDVEKGLETQVFREDQIVAVIKFHPDNSNIFLSGGSKGHIKLWDVRTGKVVHNYNRNLGPILDLEFIMNGKQFISSCDVSQSNISENAIIVWDVSREVPLSNQVYAEAYTCPCVRLHPFDSIFVAQSNGNYVAIFTSTPPYRLNKYKRYEGHVISGFPIKCSFSLDGKKLASGSSDGSIFLYDYQLNKYKRYEGHVISGFPIKCSFSLDGKKLASGSSDGSIFLYDYQSSKVVKKIKAHDQACIDVAFHPIIPNVIASCSWDGSILVFE</sequence>
<evidence type="ECO:0000256" key="4">
    <source>
        <dbReference type="SAM" id="MobiDB-lite"/>
    </source>
</evidence>
<protein>
    <submittedName>
        <fullName evidence="5">Pre-mRNA-processing factor 17</fullName>
    </submittedName>
</protein>
<feature type="region of interest" description="Disordered" evidence="4">
    <location>
        <begin position="9"/>
        <end position="46"/>
    </location>
</feature>
<proteinExistence type="predicted"/>
<organism evidence="5 6">
    <name type="scientific">Vigna unguiculata</name>
    <name type="common">Cowpea</name>
    <dbReference type="NCBI Taxonomy" id="3917"/>
    <lineage>
        <taxon>Eukaryota</taxon>
        <taxon>Viridiplantae</taxon>
        <taxon>Streptophyta</taxon>
        <taxon>Embryophyta</taxon>
        <taxon>Tracheophyta</taxon>
        <taxon>Spermatophyta</taxon>
        <taxon>Magnoliopsida</taxon>
        <taxon>eudicotyledons</taxon>
        <taxon>Gunneridae</taxon>
        <taxon>Pentapetalae</taxon>
        <taxon>rosids</taxon>
        <taxon>fabids</taxon>
        <taxon>Fabales</taxon>
        <taxon>Fabaceae</taxon>
        <taxon>Papilionoideae</taxon>
        <taxon>50 kb inversion clade</taxon>
        <taxon>NPAAA clade</taxon>
        <taxon>indigoferoid/millettioid clade</taxon>
        <taxon>Phaseoleae</taxon>
        <taxon>Vigna</taxon>
    </lineage>
</organism>